<evidence type="ECO:0000313" key="1">
    <source>
        <dbReference type="EMBL" id="CAH2398029.1"/>
    </source>
</evidence>
<protein>
    <submittedName>
        <fullName evidence="1">Uncharacterized protein</fullName>
    </submittedName>
</protein>
<dbReference type="EMBL" id="CAKXZS010000011">
    <property type="protein sequence ID" value="CAH2398029.1"/>
    <property type="molecule type" value="Genomic_DNA"/>
</dbReference>
<sequence length="57" mass="6172">MAEIGWRNSGRRLCGVLRSVLGDLQSFPAPGIAGTLAKLFARIGRMTDLICLVIPYP</sequence>
<organism evidence="1 2">
    <name type="scientific">Mesorhizobium ventifaucium</name>
    <dbReference type="NCBI Taxonomy" id="666020"/>
    <lineage>
        <taxon>Bacteria</taxon>
        <taxon>Pseudomonadati</taxon>
        <taxon>Pseudomonadota</taxon>
        <taxon>Alphaproteobacteria</taxon>
        <taxon>Hyphomicrobiales</taxon>
        <taxon>Phyllobacteriaceae</taxon>
        <taxon>Mesorhizobium</taxon>
    </lineage>
</organism>
<proteinExistence type="predicted"/>
<keyword evidence="2" id="KW-1185">Reference proteome</keyword>
<dbReference type="Proteomes" id="UP001152604">
    <property type="component" value="Unassembled WGS sequence"/>
</dbReference>
<reference evidence="1" key="1">
    <citation type="submission" date="2022-03" db="EMBL/GenBank/DDBJ databases">
        <authorList>
            <person name="Brunel B."/>
        </authorList>
    </citation>
    <scope>NUCLEOTIDE SEQUENCE</scope>
    <source>
        <strain evidence="1">STM4922sample</strain>
    </source>
</reference>
<accession>A0ABM9DN06</accession>
<comment type="caution">
    <text evidence="1">The sequence shown here is derived from an EMBL/GenBank/DDBJ whole genome shotgun (WGS) entry which is preliminary data.</text>
</comment>
<name>A0ABM9DN06_9HYPH</name>
<gene>
    <name evidence="1" type="ORF">MES4922_190595</name>
</gene>
<evidence type="ECO:0000313" key="2">
    <source>
        <dbReference type="Proteomes" id="UP001152604"/>
    </source>
</evidence>